<keyword evidence="1" id="KW-0723">Serine/threonine-protein kinase</keyword>
<dbReference type="PANTHER" id="PTHR35526">
    <property type="entry name" value="ANTI-SIGMA-F FACTOR RSBW-RELATED"/>
    <property type="match status" value="1"/>
</dbReference>
<dbReference type="EMBL" id="CP029194">
    <property type="protein sequence ID" value="QES18364.1"/>
    <property type="molecule type" value="Genomic_DNA"/>
</dbReference>
<dbReference type="PANTHER" id="PTHR35526:SF3">
    <property type="entry name" value="ANTI-SIGMA-F FACTOR RSBW"/>
    <property type="match status" value="1"/>
</dbReference>
<evidence type="ECO:0008006" key="7">
    <source>
        <dbReference type="Google" id="ProtNLM"/>
    </source>
</evidence>
<dbReference type="OrthoDB" id="4325132at2"/>
<dbReference type="InterPro" id="IPR036890">
    <property type="entry name" value="HATPase_C_sf"/>
</dbReference>
<organism evidence="5 6">
    <name type="scientific">Streptomyces venezuelae</name>
    <dbReference type="NCBI Taxonomy" id="54571"/>
    <lineage>
        <taxon>Bacteria</taxon>
        <taxon>Bacillati</taxon>
        <taxon>Actinomycetota</taxon>
        <taxon>Actinomycetes</taxon>
        <taxon>Kitasatosporales</taxon>
        <taxon>Streptomycetaceae</taxon>
        <taxon>Streptomyces</taxon>
    </lineage>
</organism>
<dbReference type="InterPro" id="IPR036457">
    <property type="entry name" value="PPM-type-like_dom_sf"/>
</dbReference>
<dbReference type="Pfam" id="PF07228">
    <property type="entry name" value="SpoIIE"/>
    <property type="match status" value="1"/>
</dbReference>
<protein>
    <recommendedName>
        <fullName evidence="7">PPM-type phosphatase domain-containing protein</fullName>
    </recommendedName>
</protein>
<dbReference type="AlphaFoldDB" id="A0A5P2AJP8"/>
<keyword evidence="1" id="KW-0418">Kinase</keyword>
<dbReference type="Gene3D" id="3.60.40.10">
    <property type="entry name" value="PPM-type phosphatase domain"/>
    <property type="match status" value="1"/>
</dbReference>
<evidence type="ECO:0000313" key="6">
    <source>
        <dbReference type="Proteomes" id="UP000324106"/>
    </source>
</evidence>
<evidence type="ECO:0000259" key="3">
    <source>
        <dbReference type="Pfam" id="PF07228"/>
    </source>
</evidence>
<dbReference type="InterPro" id="IPR001932">
    <property type="entry name" value="PPM-type_phosphatase-like_dom"/>
</dbReference>
<evidence type="ECO:0000256" key="2">
    <source>
        <dbReference type="SAM" id="MobiDB-lite"/>
    </source>
</evidence>
<dbReference type="GO" id="GO:0004674">
    <property type="term" value="F:protein serine/threonine kinase activity"/>
    <property type="evidence" value="ECO:0007669"/>
    <property type="project" value="UniProtKB-KW"/>
</dbReference>
<dbReference type="Proteomes" id="UP000324106">
    <property type="component" value="Chromosome"/>
</dbReference>
<feature type="domain" description="Histidine kinase/HSP90-like ATPase" evidence="4">
    <location>
        <begin position="187"/>
        <end position="295"/>
    </location>
</feature>
<gene>
    <name evidence="5" type="ORF">DEJ46_04005</name>
</gene>
<dbReference type="SUPFAM" id="SSF81606">
    <property type="entry name" value="PP2C-like"/>
    <property type="match status" value="1"/>
</dbReference>
<sequence>MPARSWLVWPKSSGRGRGGPPRPWCSAYAARHPDGELSATCLYAVYGPVSRLCSLASAGHVLPALATPTLPGSDGDDRPARSAAFLDMPIGPPLGLGGLPFETAQFELAEGSLLALYTDGLIQRRTQDVDAVRTLLCDALAGATGSPGEVCDHLLAALLSGRPADDVALLVARTLALAPGRVATLDLPSDPAAVSGARRFSSDTLSAWGLGDLAFATGLIVSELVTNAIRYGKSPIRLRLIRQSSLTREVFDASSTAPHLRRARAFDEGGRGLLLVAQLAERWGTRHSREGKAIWAEQALSH</sequence>
<dbReference type="FunFam" id="3.30.565.10:FF:000028">
    <property type="entry name" value="PAS sensor protein"/>
    <property type="match status" value="1"/>
</dbReference>
<proteinExistence type="predicted"/>
<feature type="region of interest" description="Disordered" evidence="2">
    <location>
        <begin position="1"/>
        <end position="22"/>
    </location>
</feature>
<evidence type="ECO:0000313" key="5">
    <source>
        <dbReference type="EMBL" id="QES18364.1"/>
    </source>
</evidence>
<keyword evidence="1" id="KW-0808">Transferase</keyword>
<dbReference type="Pfam" id="PF13581">
    <property type="entry name" value="HATPase_c_2"/>
    <property type="match status" value="1"/>
</dbReference>
<reference evidence="5 6" key="1">
    <citation type="submission" date="2018-05" db="EMBL/GenBank/DDBJ databases">
        <title>Streptomyces venezuelae.</title>
        <authorList>
            <person name="Kim W."/>
            <person name="Lee N."/>
            <person name="Cho B.-K."/>
        </authorList>
    </citation>
    <scope>NUCLEOTIDE SEQUENCE [LARGE SCALE GENOMIC DNA]</scope>
    <source>
        <strain evidence="5 6">ATCC 15068</strain>
    </source>
</reference>
<feature type="domain" description="PPM-type phosphatase" evidence="3">
    <location>
        <begin position="33"/>
        <end position="174"/>
    </location>
</feature>
<evidence type="ECO:0000259" key="4">
    <source>
        <dbReference type="Pfam" id="PF13581"/>
    </source>
</evidence>
<dbReference type="InterPro" id="IPR050267">
    <property type="entry name" value="Anti-sigma-factor_SerPK"/>
</dbReference>
<name>A0A5P2AJP8_STRVZ</name>
<evidence type="ECO:0000256" key="1">
    <source>
        <dbReference type="ARBA" id="ARBA00022527"/>
    </source>
</evidence>
<accession>A0A5P2AJP8</accession>
<dbReference type="InterPro" id="IPR003594">
    <property type="entry name" value="HATPase_dom"/>
</dbReference>
<dbReference type="Gene3D" id="3.30.565.10">
    <property type="entry name" value="Histidine kinase-like ATPase, C-terminal domain"/>
    <property type="match status" value="1"/>
</dbReference>
<dbReference type="CDD" id="cd16936">
    <property type="entry name" value="HATPase_RsbW-like"/>
    <property type="match status" value="1"/>
</dbReference>
<dbReference type="SUPFAM" id="SSF55874">
    <property type="entry name" value="ATPase domain of HSP90 chaperone/DNA topoisomerase II/histidine kinase"/>
    <property type="match status" value="1"/>
</dbReference>